<dbReference type="Proteomes" id="UP000331127">
    <property type="component" value="Unassembled WGS sequence"/>
</dbReference>
<organism evidence="1 2">
    <name type="scientific">Acrocarpospora macrocephala</name>
    <dbReference type="NCBI Taxonomy" id="150177"/>
    <lineage>
        <taxon>Bacteria</taxon>
        <taxon>Bacillati</taxon>
        <taxon>Actinomycetota</taxon>
        <taxon>Actinomycetes</taxon>
        <taxon>Streptosporangiales</taxon>
        <taxon>Streptosporangiaceae</taxon>
        <taxon>Acrocarpospora</taxon>
    </lineage>
</organism>
<sequence>MFLDPGDVDERGEWAAYDMFSWTAMGPDRYDSFYEKMYDFYAGFHALDRPQCQTQCE</sequence>
<protein>
    <submittedName>
        <fullName evidence="1">Uncharacterized protein</fullName>
    </submittedName>
</protein>
<gene>
    <name evidence="1" type="ORF">Amac_007300</name>
</gene>
<dbReference type="OrthoDB" id="458118at2"/>
<proteinExistence type="predicted"/>
<dbReference type="RefSeq" id="WP_155352850.1">
    <property type="nucleotide sequence ID" value="NZ_BAAAHL010000077.1"/>
</dbReference>
<name>A0A5M3WDH7_9ACTN</name>
<dbReference type="AlphaFoldDB" id="A0A5M3WDH7"/>
<evidence type="ECO:0000313" key="1">
    <source>
        <dbReference type="EMBL" id="GES07135.1"/>
    </source>
</evidence>
<accession>A0A5M3WDH7</accession>
<dbReference type="EMBL" id="BLAE01000005">
    <property type="protein sequence ID" value="GES07135.1"/>
    <property type="molecule type" value="Genomic_DNA"/>
</dbReference>
<evidence type="ECO:0000313" key="2">
    <source>
        <dbReference type="Proteomes" id="UP000331127"/>
    </source>
</evidence>
<comment type="caution">
    <text evidence="1">The sequence shown here is derived from an EMBL/GenBank/DDBJ whole genome shotgun (WGS) entry which is preliminary data.</text>
</comment>
<reference evidence="1 2" key="1">
    <citation type="submission" date="2019-10" db="EMBL/GenBank/DDBJ databases">
        <title>Whole genome shotgun sequence of Acrocarpospora macrocephala NBRC 16266.</title>
        <authorList>
            <person name="Ichikawa N."/>
            <person name="Kimura A."/>
            <person name="Kitahashi Y."/>
            <person name="Komaki H."/>
            <person name="Oguchi A."/>
        </authorList>
    </citation>
    <scope>NUCLEOTIDE SEQUENCE [LARGE SCALE GENOMIC DNA]</scope>
    <source>
        <strain evidence="1 2">NBRC 16266</strain>
    </source>
</reference>
<keyword evidence="2" id="KW-1185">Reference proteome</keyword>